<comment type="similarity">
    <text evidence="1">Belongs to the DeSI family.</text>
</comment>
<dbReference type="AlphaFoldDB" id="A0A6H5G6H7"/>
<protein>
    <recommendedName>
        <fullName evidence="5">PPPDE domain-containing protein</fullName>
    </recommendedName>
</protein>
<name>A0A6H5G6H7_9HEMI</name>
<dbReference type="InterPro" id="IPR008580">
    <property type="entry name" value="PPPDE_dom"/>
</dbReference>
<keyword evidence="3" id="KW-0378">Hydrolase</keyword>
<evidence type="ECO:0000259" key="5">
    <source>
        <dbReference type="PROSITE" id="PS51858"/>
    </source>
</evidence>
<proteinExistence type="inferred from homology"/>
<reference evidence="6 7" key="1">
    <citation type="submission" date="2020-02" db="EMBL/GenBank/DDBJ databases">
        <authorList>
            <person name="Ferguson B K."/>
        </authorList>
    </citation>
    <scope>NUCLEOTIDE SEQUENCE [LARGE SCALE GENOMIC DNA]</scope>
</reference>
<dbReference type="PROSITE" id="PS51858">
    <property type="entry name" value="PPPDE"/>
    <property type="match status" value="1"/>
</dbReference>
<dbReference type="GO" id="GO:0008233">
    <property type="term" value="F:peptidase activity"/>
    <property type="evidence" value="ECO:0007669"/>
    <property type="project" value="UniProtKB-KW"/>
</dbReference>
<dbReference type="GO" id="GO:0006508">
    <property type="term" value="P:proteolysis"/>
    <property type="evidence" value="ECO:0007669"/>
    <property type="project" value="UniProtKB-KW"/>
</dbReference>
<dbReference type="Proteomes" id="UP000479000">
    <property type="component" value="Unassembled WGS sequence"/>
</dbReference>
<evidence type="ECO:0000313" key="7">
    <source>
        <dbReference type="Proteomes" id="UP000479000"/>
    </source>
</evidence>
<evidence type="ECO:0000256" key="2">
    <source>
        <dbReference type="ARBA" id="ARBA00022670"/>
    </source>
</evidence>
<feature type="region of interest" description="Disordered" evidence="4">
    <location>
        <begin position="183"/>
        <end position="212"/>
    </location>
</feature>
<evidence type="ECO:0000256" key="3">
    <source>
        <dbReference type="ARBA" id="ARBA00022801"/>
    </source>
</evidence>
<dbReference type="PANTHER" id="PTHR12378:SF7">
    <property type="entry name" value="DESUMOYLATING ISOPEPTIDASE 1"/>
    <property type="match status" value="1"/>
</dbReference>
<organism evidence="6 7">
    <name type="scientific">Nesidiocoris tenuis</name>
    <dbReference type="NCBI Taxonomy" id="355587"/>
    <lineage>
        <taxon>Eukaryota</taxon>
        <taxon>Metazoa</taxon>
        <taxon>Ecdysozoa</taxon>
        <taxon>Arthropoda</taxon>
        <taxon>Hexapoda</taxon>
        <taxon>Insecta</taxon>
        <taxon>Pterygota</taxon>
        <taxon>Neoptera</taxon>
        <taxon>Paraneoptera</taxon>
        <taxon>Hemiptera</taxon>
        <taxon>Heteroptera</taxon>
        <taxon>Panheteroptera</taxon>
        <taxon>Cimicomorpha</taxon>
        <taxon>Miridae</taxon>
        <taxon>Dicyphina</taxon>
        <taxon>Nesidiocoris</taxon>
    </lineage>
</organism>
<evidence type="ECO:0000256" key="1">
    <source>
        <dbReference type="ARBA" id="ARBA00008140"/>
    </source>
</evidence>
<evidence type="ECO:0000256" key="4">
    <source>
        <dbReference type="SAM" id="MobiDB-lite"/>
    </source>
</evidence>
<dbReference type="Pfam" id="PF05903">
    <property type="entry name" value="Peptidase_C97"/>
    <property type="match status" value="1"/>
</dbReference>
<dbReference type="SMART" id="SM01179">
    <property type="entry name" value="DUF862"/>
    <property type="match status" value="1"/>
</dbReference>
<dbReference type="PANTHER" id="PTHR12378">
    <property type="entry name" value="DESUMOYLATING ISOPEPTIDASE"/>
    <property type="match status" value="1"/>
</dbReference>
<accession>A0A6H5G6H7</accession>
<dbReference type="GO" id="GO:0070646">
    <property type="term" value="P:protein modification by small protein removal"/>
    <property type="evidence" value="ECO:0007669"/>
    <property type="project" value="TreeGrafter"/>
</dbReference>
<keyword evidence="2" id="KW-0645">Protease</keyword>
<dbReference type="OrthoDB" id="21221at2759"/>
<gene>
    <name evidence="6" type="ORF">NTEN_LOCUS3856</name>
</gene>
<dbReference type="Gene3D" id="3.90.1720.30">
    <property type="entry name" value="PPPDE domains"/>
    <property type="match status" value="1"/>
</dbReference>
<keyword evidence="7" id="KW-1185">Reference proteome</keyword>
<dbReference type="InterPro" id="IPR042266">
    <property type="entry name" value="PPPDE_sf"/>
</dbReference>
<evidence type="ECO:0000313" key="6">
    <source>
        <dbReference type="EMBL" id="CAA9997562.1"/>
    </source>
</evidence>
<feature type="domain" description="PPPDE" evidence="5">
    <location>
        <begin position="6"/>
        <end position="147"/>
    </location>
</feature>
<dbReference type="EMBL" id="CADCXU010005884">
    <property type="protein sequence ID" value="CAA9997562.1"/>
    <property type="molecule type" value="Genomic_DNA"/>
</dbReference>
<sequence>MSEAGEDVYLYIYDLSFGMARALSQSIIGKQIEGIWHTAIIVFGREYFYGSHGIEDAEVGSVIGQPVEKLKLGTTHVPKDIFDLYLTGLGQTEFKGEDYVLLKHNCNNFSDAVSNFLVGTGIPSHILSLPDDVLNSPGAALFAPLIERIANDSALRANTAAYISRRNQDLEFQQLNQDIEVASGDHGQQSTMSEVVETEHPSGDADTSAQIVQNLEDDERKEREERKKNREPPIVFKDAVDVHIEFDALVGLIDGKLNEEEQQSLEELHQYMLQDEGSWALGENFLEFVGKLLTDKSFPGDVSLRTLNILAAAALKDDIILMLHQDRKHHLLMNYAYGVDRIPLPQQQSLTLVICNLFENPGSSEWLLYISEWPYNNNQVSNIRVTTKVAVNAILSEDAEMQDRGTAILYNLATKEVKTVVFDDVAVELTMAVLQYLSKPPPEPQLFRCLKSLARFCQISAQDVPQLIQMIGPHPSAFKGVSQRNDELIAEITRRLR</sequence>